<name>A0A8X8Z2C8_SALSN</name>
<keyword evidence="8" id="KW-0539">Nucleus</keyword>
<comment type="caution">
    <text evidence="13">The sequence shown here is derived from an EMBL/GenBank/DDBJ whole genome shotgun (WGS) entry which is preliminary data.</text>
</comment>
<evidence type="ECO:0000256" key="8">
    <source>
        <dbReference type="ARBA" id="ARBA00023242"/>
    </source>
</evidence>
<feature type="domain" description="Glucose-methanol-choline oxidoreductase C-terminal" evidence="11">
    <location>
        <begin position="862"/>
        <end position="989"/>
    </location>
</feature>
<dbReference type="InterPro" id="IPR000172">
    <property type="entry name" value="GMC_OxRdtase_N"/>
</dbReference>
<keyword evidence="14" id="KW-1185">Reference proteome</keyword>
<feature type="compositionally biased region" description="Pro residues" evidence="9">
    <location>
        <begin position="38"/>
        <end position="47"/>
    </location>
</feature>
<protein>
    <recommendedName>
        <fullName evidence="15">Long-chain-alcohol oxidase</fullName>
    </recommendedName>
</protein>
<dbReference type="PANTHER" id="PTHR46056:SF4">
    <property type="entry name" value="LONG-CHAIN-ALCOHOL OXIDASE FAO4A"/>
    <property type="match status" value="1"/>
</dbReference>
<keyword evidence="3" id="KW-0285">Flavoprotein</keyword>
<comment type="similarity">
    <text evidence="2">Belongs to the GMC oxidoreductase family.</text>
</comment>
<evidence type="ECO:0000256" key="2">
    <source>
        <dbReference type="ARBA" id="ARBA00010790"/>
    </source>
</evidence>
<evidence type="ECO:0000313" key="13">
    <source>
        <dbReference type="EMBL" id="KAG6389637.1"/>
    </source>
</evidence>
<evidence type="ECO:0000256" key="6">
    <source>
        <dbReference type="ARBA" id="ARBA00023015"/>
    </source>
</evidence>
<sequence>MPFTEDAAHVEHPFASIAKLESRMDDTDRRMGGLHAQPRPPPAPPNGQLPYAPTFQPDSGLDPTVPSSHTRLFLEQLQSEQVVIVKEKLSELHLYSSDVSMVLNGNYGEGDSSNSFSRRLLNKYDKEAEVIDAFGEWSCSKSIRICNCLVCITKKGNHQPTGILIDMAKKIGLSFVSEVLLKGGQDLSGGKIVGVLVALPQKEFAHSLKKWRKENYFNGKVDLVFSHETNEKSNKTKIEFFFTVGVLALRQLFSSVTDIDIGVGCPPSPSIFLLPSLSLFQEISKMAKRVEKKKSPFSAGQMEALTALCDTFLPSIPLDDIHDDSVTQFFQTSATLSSTHQNIKHPKVYLCKIALWLLSTWIGTFILCGRKSLSPHFPYFKRFSLLSCENRESIVLSWSQSNLFLLRLLYTASKIFILLLFFSQVNEKEENVSWKAIGYSRPDFAATEHEKGNDERERSKLEPPLSRGVVDLGRSKEAAVHTLRKSGFVVSSMSPSLVIRCDVVVVGSGAGGGVVAGVLAKAGYKVLVLEKGNYVPRNEFSLLEGEAMDEMYLSHGVLATENMDVLILAGSTVGGGTTINWSAAIRTPLHVRKEWSENHGLELFSSKVYERALDVVSERIGVQSEFDEEGFNNMVLRKGCNNLGYNVETIPRNSAPDHNCGSCCLGCRDGKKKGVNETWLVDLIESGNGAVLPGCEATRVVIGIGRASGVAFKFGSGETAVVEARATVVACGAICTPPLLKRSGLRNPSIGRNLHLHPVVMGWGYFPEAASWPPSAKRSHKGAIMTAMTKFVIADYDGMAGPGPGYEVLIQTPALHPGMFSALTPWRSGEDIKARLVKFSRTVHIFALARDRGSGEVKSPDHIRYEMEGGDEENLRRGLGRVLRILVAAGAEEVGTQNRRGRVLRAAEAGGEEVERFVEEESGRALGRLESPVCSAHQMGSCRMGVDPRVSAVGPTGMTWEVEALYVADSSVFPTALGVNPMLTVQAIAYCTAQSILQALA</sequence>
<gene>
    <name evidence="13" type="ORF">SASPL_151109</name>
</gene>
<dbReference type="Proteomes" id="UP000298416">
    <property type="component" value="Unassembled WGS sequence"/>
</dbReference>
<proteinExistence type="inferred from homology"/>
<dbReference type="InterPro" id="IPR018866">
    <property type="entry name" value="Znf-4CXXC_R1"/>
</dbReference>
<evidence type="ECO:0000256" key="7">
    <source>
        <dbReference type="ARBA" id="ARBA00023163"/>
    </source>
</evidence>
<dbReference type="SUPFAM" id="SSF51905">
    <property type="entry name" value="FAD/NAD(P)-binding domain"/>
    <property type="match status" value="1"/>
</dbReference>
<evidence type="ECO:0000259" key="11">
    <source>
        <dbReference type="Pfam" id="PF05199"/>
    </source>
</evidence>
<accession>A0A8X8Z2C8</accession>
<feature type="region of interest" description="Disordered" evidence="9">
    <location>
        <begin position="25"/>
        <end position="67"/>
    </location>
</feature>
<dbReference type="InterPro" id="IPR036188">
    <property type="entry name" value="FAD/NAD-bd_sf"/>
</dbReference>
<dbReference type="InterPro" id="IPR007867">
    <property type="entry name" value="GMC_OxRtase_C"/>
</dbReference>
<dbReference type="PANTHER" id="PTHR46056">
    <property type="entry name" value="LONG-CHAIN-ALCOHOL OXIDASE"/>
    <property type="match status" value="1"/>
</dbReference>
<dbReference type="Pfam" id="PF00732">
    <property type="entry name" value="GMC_oxred_N"/>
    <property type="match status" value="1"/>
</dbReference>
<keyword evidence="6" id="KW-0805">Transcription regulation</keyword>
<evidence type="ECO:0000313" key="14">
    <source>
        <dbReference type="Proteomes" id="UP000298416"/>
    </source>
</evidence>
<evidence type="ECO:0008006" key="15">
    <source>
        <dbReference type="Google" id="ProtNLM"/>
    </source>
</evidence>
<dbReference type="Pfam" id="PF10497">
    <property type="entry name" value="zf-4CXXC_R1"/>
    <property type="match status" value="1"/>
</dbReference>
<dbReference type="EMBL" id="PNBA02000020">
    <property type="protein sequence ID" value="KAG6389637.1"/>
    <property type="molecule type" value="Genomic_DNA"/>
</dbReference>
<reference evidence="13" key="2">
    <citation type="submission" date="2020-08" db="EMBL/GenBank/DDBJ databases">
        <title>Plant Genome Project.</title>
        <authorList>
            <person name="Zhang R.-G."/>
        </authorList>
    </citation>
    <scope>NUCLEOTIDE SEQUENCE</scope>
    <source>
        <strain evidence="13">Huo1</strain>
        <tissue evidence="13">Leaf</tissue>
    </source>
</reference>
<evidence type="ECO:0000259" key="12">
    <source>
        <dbReference type="Pfam" id="PF10497"/>
    </source>
</evidence>
<evidence type="ECO:0000256" key="9">
    <source>
        <dbReference type="SAM" id="MobiDB-lite"/>
    </source>
</evidence>
<evidence type="ECO:0000256" key="5">
    <source>
        <dbReference type="ARBA" id="ARBA00023002"/>
    </source>
</evidence>
<dbReference type="AlphaFoldDB" id="A0A8X8Z2C8"/>
<evidence type="ECO:0000259" key="10">
    <source>
        <dbReference type="Pfam" id="PF00732"/>
    </source>
</evidence>
<dbReference type="GO" id="GO:0016614">
    <property type="term" value="F:oxidoreductase activity, acting on CH-OH group of donors"/>
    <property type="evidence" value="ECO:0007669"/>
    <property type="project" value="InterPro"/>
</dbReference>
<dbReference type="GO" id="GO:0050660">
    <property type="term" value="F:flavin adenine dinucleotide binding"/>
    <property type="evidence" value="ECO:0007669"/>
    <property type="project" value="InterPro"/>
</dbReference>
<keyword evidence="4" id="KW-0274">FAD</keyword>
<organism evidence="13">
    <name type="scientific">Salvia splendens</name>
    <name type="common">Scarlet sage</name>
    <dbReference type="NCBI Taxonomy" id="180675"/>
    <lineage>
        <taxon>Eukaryota</taxon>
        <taxon>Viridiplantae</taxon>
        <taxon>Streptophyta</taxon>
        <taxon>Embryophyta</taxon>
        <taxon>Tracheophyta</taxon>
        <taxon>Spermatophyta</taxon>
        <taxon>Magnoliopsida</taxon>
        <taxon>eudicotyledons</taxon>
        <taxon>Gunneridae</taxon>
        <taxon>Pentapetalae</taxon>
        <taxon>asterids</taxon>
        <taxon>lamiids</taxon>
        <taxon>Lamiales</taxon>
        <taxon>Lamiaceae</taxon>
        <taxon>Nepetoideae</taxon>
        <taxon>Mentheae</taxon>
        <taxon>Salviinae</taxon>
        <taxon>Salvia</taxon>
        <taxon>Salvia subgen. Calosphace</taxon>
        <taxon>core Calosphace</taxon>
    </lineage>
</organism>
<dbReference type="Pfam" id="PF05199">
    <property type="entry name" value="GMC_oxred_C"/>
    <property type="match status" value="1"/>
</dbReference>
<feature type="domain" description="Zinc-finger" evidence="12">
    <location>
        <begin position="119"/>
        <end position="180"/>
    </location>
</feature>
<dbReference type="GO" id="GO:0005634">
    <property type="term" value="C:nucleus"/>
    <property type="evidence" value="ECO:0007669"/>
    <property type="project" value="UniProtKB-SubCell"/>
</dbReference>
<dbReference type="Gene3D" id="3.50.50.60">
    <property type="entry name" value="FAD/NAD(P)-binding domain"/>
    <property type="match status" value="2"/>
</dbReference>
<keyword evidence="7" id="KW-0804">Transcription</keyword>
<evidence type="ECO:0000256" key="1">
    <source>
        <dbReference type="ARBA" id="ARBA00004123"/>
    </source>
</evidence>
<reference evidence="13" key="1">
    <citation type="submission" date="2018-01" db="EMBL/GenBank/DDBJ databases">
        <authorList>
            <person name="Mao J.F."/>
        </authorList>
    </citation>
    <scope>NUCLEOTIDE SEQUENCE</scope>
    <source>
        <strain evidence="13">Huo1</strain>
        <tissue evidence="13">Leaf</tissue>
    </source>
</reference>
<evidence type="ECO:0000256" key="3">
    <source>
        <dbReference type="ARBA" id="ARBA00022630"/>
    </source>
</evidence>
<evidence type="ECO:0000256" key="4">
    <source>
        <dbReference type="ARBA" id="ARBA00022827"/>
    </source>
</evidence>
<comment type="subcellular location">
    <subcellularLocation>
        <location evidence="1">Nucleus</location>
    </subcellularLocation>
</comment>
<feature type="domain" description="Glucose-methanol-choline oxidoreductase N-terminal" evidence="10">
    <location>
        <begin position="548"/>
        <end position="759"/>
    </location>
</feature>
<keyword evidence="5" id="KW-0560">Oxidoreductase</keyword>